<keyword evidence="6" id="KW-0603">Photosystem I</keyword>
<dbReference type="EMBL" id="BSDZ01000125">
    <property type="protein sequence ID" value="GLI71810.1"/>
    <property type="molecule type" value="Genomic_DNA"/>
</dbReference>
<comment type="similarity">
    <text evidence="6">Belongs to the light-harvesting chlorophyll a/b-binding (LHC) protein family.</text>
</comment>
<evidence type="ECO:0000256" key="1">
    <source>
        <dbReference type="ARBA" id="ARBA00022494"/>
    </source>
</evidence>
<dbReference type="PANTHER" id="PTHR21649">
    <property type="entry name" value="CHLOROPHYLL A/B BINDING PROTEIN"/>
    <property type="match status" value="1"/>
</dbReference>
<keyword evidence="6" id="KW-0793">Thylakoid</keyword>
<evidence type="ECO:0000256" key="2">
    <source>
        <dbReference type="ARBA" id="ARBA00022528"/>
    </source>
</evidence>
<evidence type="ECO:0000313" key="8">
    <source>
        <dbReference type="Proteomes" id="UP001165090"/>
    </source>
</evidence>
<dbReference type="Pfam" id="PF00504">
    <property type="entry name" value="Chloroa_b-bind"/>
    <property type="match status" value="1"/>
</dbReference>
<sequence length="268" mass="28988">PARSGHTITSLKMMLLAKNAVAVRPSGVARRSVVAKASSRPLWLPGSTPPAHLKGELPGDFGFDPLGLGANPESLKWFRESELVHSRWAMAAVAGILVQEILRPDVFWYSAGSQVESPLGPLGLLAFEFFCMHWVELRRWQDLRKPGSVDQDPIFSQYKLPPHEPGYPGGVFAPFIPGDLAELKVKEIKNGRLAMLAFIGFVMAAQVTGKGPIAALQEHLADPWGTTIFSKAAVVPGQAVAPPCKIPASVPYNGIEIPTPCFLQGLWP</sequence>
<keyword evidence="5 6" id="KW-0157">Chromophore</keyword>
<dbReference type="InterPro" id="IPR022796">
    <property type="entry name" value="Chloroa_b-bind"/>
</dbReference>
<keyword evidence="8" id="KW-1185">Reference proteome</keyword>
<comment type="function">
    <text evidence="6">The light-harvesting complex (LHC) functions as a light receptor, it captures and delivers excitation energy to photosystems with which it is closely associated.</text>
</comment>
<name>A0ABQ5SQK7_9CHLO</name>
<keyword evidence="4 6" id="KW-0934">Plastid</keyword>
<comment type="subcellular location">
    <subcellularLocation>
        <location evidence="6">Plastid</location>
        <location evidence="6">Chloroplast thylakoid membrane</location>
    </subcellularLocation>
</comment>
<dbReference type="InterPro" id="IPR001344">
    <property type="entry name" value="Chloro_AB-bd_pln"/>
</dbReference>
<dbReference type="SUPFAM" id="SSF103511">
    <property type="entry name" value="Chlorophyll a-b binding protein"/>
    <property type="match status" value="1"/>
</dbReference>
<dbReference type="Proteomes" id="UP001165090">
    <property type="component" value="Unassembled WGS sequence"/>
</dbReference>
<gene>
    <name evidence="7" type="ORF">VaNZ11_017203</name>
</gene>
<dbReference type="Gene3D" id="1.10.3460.10">
    <property type="entry name" value="Chlorophyll a/b binding protein domain"/>
    <property type="match status" value="1"/>
</dbReference>
<evidence type="ECO:0000256" key="3">
    <source>
        <dbReference type="ARBA" id="ARBA00022531"/>
    </source>
</evidence>
<evidence type="ECO:0000256" key="6">
    <source>
        <dbReference type="RuleBase" id="RU363080"/>
    </source>
</evidence>
<protein>
    <recommendedName>
        <fullName evidence="6">Chlorophyll a-b binding protein, chloroplastic</fullName>
    </recommendedName>
</protein>
<organism evidence="7 8">
    <name type="scientific">Volvox africanus</name>
    <dbReference type="NCBI Taxonomy" id="51714"/>
    <lineage>
        <taxon>Eukaryota</taxon>
        <taxon>Viridiplantae</taxon>
        <taxon>Chlorophyta</taxon>
        <taxon>core chlorophytes</taxon>
        <taxon>Chlorophyceae</taxon>
        <taxon>CS clade</taxon>
        <taxon>Chlamydomonadales</taxon>
        <taxon>Volvocaceae</taxon>
        <taxon>Volvox</taxon>
    </lineage>
</organism>
<keyword evidence="2 6" id="KW-0150">Chloroplast</keyword>
<evidence type="ECO:0000313" key="7">
    <source>
        <dbReference type="EMBL" id="GLI71810.1"/>
    </source>
</evidence>
<accession>A0ABQ5SQK7</accession>
<proteinExistence type="inferred from homology"/>
<feature type="non-terminal residue" evidence="7">
    <location>
        <position position="1"/>
    </location>
</feature>
<keyword evidence="1 6" id="KW-0148">Chlorophyll</keyword>
<comment type="caution">
    <text evidence="7">The sequence shown here is derived from an EMBL/GenBank/DDBJ whole genome shotgun (WGS) entry which is preliminary data.</text>
</comment>
<evidence type="ECO:0000256" key="4">
    <source>
        <dbReference type="ARBA" id="ARBA00022640"/>
    </source>
</evidence>
<keyword evidence="6" id="KW-0604">Photosystem II</keyword>
<reference evidence="7 8" key="1">
    <citation type="journal article" date="2023" name="IScience">
        <title>Expanded male sex-determining region conserved during the evolution of homothallism in the green alga Volvox.</title>
        <authorList>
            <person name="Yamamoto K."/>
            <person name="Matsuzaki R."/>
            <person name="Mahakham W."/>
            <person name="Heman W."/>
            <person name="Sekimoto H."/>
            <person name="Kawachi M."/>
            <person name="Minakuchi Y."/>
            <person name="Toyoda A."/>
            <person name="Nozaki H."/>
        </authorList>
    </citation>
    <scope>NUCLEOTIDE SEQUENCE [LARGE SCALE GENOMIC DNA]</scope>
    <source>
        <strain evidence="7 8">NIES-4468</strain>
    </source>
</reference>
<evidence type="ECO:0000256" key="5">
    <source>
        <dbReference type="ARBA" id="ARBA00022991"/>
    </source>
</evidence>
<keyword evidence="3 6" id="KW-0602">Photosynthesis</keyword>